<evidence type="ECO:0000256" key="13">
    <source>
        <dbReference type="ARBA" id="ARBA00023242"/>
    </source>
</evidence>
<dbReference type="GO" id="GO:0005737">
    <property type="term" value="C:cytoplasm"/>
    <property type="evidence" value="ECO:0007669"/>
    <property type="project" value="UniProtKB-SubCell"/>
</dbReference>
<dbReference type="GO" id="GO:0008140">
    <property type="term" value="F:cAMP response element binding protein binding"/>
    <property type="evidence" value="ECO:0007669"/>
    <property type="project" value="InterPro"/>
</dbReference>
<evidence type="ECO:0000313" key="19">
    <source>
        <dbReference type="Proteomes" id="UP000694396"/>
    </source>
</evidence>
<evidence type="ECO:0000256" key="2">
    <source>
        <dbReference type="ARBA" id="ARBA00004141"/>
    </source>
</evidence>
<feature type="compositionally biased region" description="Gly residues" evidence="14">
    <location>
        <begin position="933"/>
        <end position="942"/>
    </location>
</feature>
<feature type="compositionally biased region" description="Polar residues" evidence="14">
    <location>
        <begin position="821"/>
        <end position="836"/>
    </location>
</feature>
<evidence type="ECO:0000256" key="5">
    <source>
        <dbReference type="ARBA" id="ARBA00022490"/>
    </source>
</evidence>
<dbReference type="GO" id="GO:0046873">
    <property type="term" value="F:metal ion transmembrane transporter activity"/>
    <property type="evidence" value="ECO:0007669"/>
    <property type="project" value="InterPro"/>
</dbReference>
<evidence type="ECO:0000256" key="3">
    <source>
        <dbReference type="ARBA" id="ARBA00004496"/>
    </source>
</evidence>
<evidence type="ECO:0000256" key="1">
    <source>
        <dbReference type="ARBA" id="ARBA00004123"/>
    </source>
</evidence>
<keyword evidence="9" id="KW-0805">Transcription regulation</keyword>
<feature type="domain" description="Transducer of regulated CREB activity middle" evidence="17">
    <location>
        <begin position="525"/>
        <end position="683"/>
    </location>
</feature>
<feature type="transmembrane region" description="Helical" evidence="15">
    <location>
        <begin position="221"/>
        <end position="243"/>
    </location>
</feature>
<feature type="compositionally biased region" description="Gly residues" evidence="14">
    <location>
        <begin position="905"/>
        <end position="920"/>
    </location>
</feature>
<evidence type="ECO:0000256" key="4">
    <source>
        <dbReference type="ARBA" id="ARBA00007167"/>
    </source>
</evidence>
<evidence type="ECO:0000256" key="9">
    <source>
        <dbReference type="ARBA" id="ARBA00023015"/>
    </source>
</evidence>
<keyword evidence="7 15" id="KW-0812">Transmembrane</keyword>
<keyword evidence="10 15" id="KW-0472">Membrane</keyword>
<keyword evidence="12" id="KW-0804">Transcription</keyword>
<proteinExistence type="inferred from homology"/>
<feature type="compositionally biased region" description="Pro residues" evidence="14">
    <location>
        <begin position="647"/>
        <end position="662"/>
    </location>
</feature>
<comment type="subcellular location">
    <subcellularLocation>
        <location evidence="3">Cytoplasm</location>
    </subcellularLocation>
    <subcellularLocation>
        <location evidence="2">Membrane</location>
        <topology evidence="2">Multi-pass membrane protein</topology>
    </subcellularLocation>
    <subcellularLocation>
        <location evidence="1">Nucleus</location>
    </subcellularLocation>
</comment>
<evidence type="ECO:0000256" key="11">
    <source>
        <dbReference type="ARBA" id="ARBA00023159"/>
    </source>
</evidence>
<reference evidence="18" key="2">
    <citation type="submission" date="2025-09" db="UniProtKB">
        <authorList>
            <consortium name="Ensembl"/>
        </authorList>
    </citation>
    <scope>IDENTIFICATION</scope>
</reference>
<name>A0A8C3QFP1_9PASS</name>
<evidence type="ECO:0000259" key="16">
    <source>
        <dbReference type="Pfam" id="PF12884"/>
    </source>
</evidence>
<feature type="domain" description="Transducer of regulated CREB activity N-terminal" evidence="16">
    <location>
        <begin position="377"/>
        <end position="431"/>
    </location>
</feature>
<dbReference type="GO" id="GO:0045944">
    <property type="term" value="P:positive regulation of transcription by RNA polymerase II"/>
    <property type="evidence" value="ECO:0007669"/>
    <property type="project" value="TreeGrafter"/>
</dbReference>
<dbReference type="PANTHER" id="PTHR13589:SF6">
    <property type="entry name" value="CREB-REGULATED TRANSCRIPTION COACTIVATOR 2"/>
    <property type="match status" value="1"/>
</dbReference>
<evidence type="ECO:0000256" key="7">
    <source>
        <dbReference type="ARBA" id="ARBA00022692"/>
    </source>
</evidence>
<evidence type="ECO:0000256" key="8">
    <source>
        <dbReference type="ARBA" id="ARBA00022989"/>
    </source>
</evidence>
<comment type="similarity">
    <text evidence="4">Belongs to the TORC family.</text>
</comment>
<keyword evidence="6" id="KW-0597">Phosphoprotein</keyword>
<dbReference type="Ensembl" id="ENSCRFT00000002135.1">
    <property type="protein sequence ID" value="ENSCRFP00000002046.1"/>
    <property type="gene ID" value="ENSCRFG00000001711.1"/>
</dbReference>
<organism evidence="18 19">
    <name type="scientific">Cyanoderma ruficeps</name>
    <name type="common">rufous-capped babbler</name>
    <dbReference type="NCBI Taxonomy" id="181631"/>
    <lineage>
        <taxon>Eukaryota</taxon>
        <taxon>Metazoa</taxon>
        <taxon>Chordata</taxon>
        <taxon>Craniata</taxon>
        <taxon>Vertebrata</taxon>
        <taxon>Euteleostomi</taxon>
        <taxon>Archelosauria</taxon>
        <taxon>Archosauria</taxon>
        <taxon>Dinosauria</taxon>
        <taxon>Saurischia</taxon>
        <taxon>Theropoda</taxon>
        <taxon>Coelurosauria</taxon>
        <taxon>Aves</taxon>
        <taxon>Neognathae</taxon>
        <taxon>Neoaves</taxon>
        <taxon>Telluraves</taxon>
        <taxon>Australaves</taxon>
        <taxon>Passeriformes</taxon>
        <taxon>Sylvioidea</taxon>
        <taxon>Timaliidae</taxon>
        <taxon>Cyanoderma</taxon>
    </lineage>
</organism>
<reference evidence="18" key="1">
    <citation type="submission" date="2025-08" db="UniProtKB">
        <authorList>
            <consortium name="Ensembl"/>
        </authorList>
    </citation>
    <scope>IDENTIFICATION</scope>
</reference>
<keyword evidence="13" id="KW-0539">Nucleus</keyword>
<feature type="compositionally biased region" description="Low complexity" evidence="14">
    <location>
        <begin position="698"/>
        <end position="787"/>
    </location>
</feature>
<evidence type="ECO:0000259" key="17">
    <source>
        <dbReference type="Pfam" id="PF12885"/>
    </source>
</evidence>
<feature type="region of interest" description="Disordered" evidence="14">
    <location>
        <begin position="339"/>
        <end position="379"/>
    </location>
</feature>
<keyword evidence="8 15" id="KW-1133">Transmembrane helix</keyword>
<dbReference type="GO" id="GO:0051289">
    <property type="term" value="P:protein homotetramerization"/>
    <property type="evidence" value="ECO:0007669"/>
    <property type="project" value="InterPro"/>
</dbReference>
<feature type="transmembrane region" description="Helical" evidence="15">
    <location>
        <begin position="56"/>
        <end position="77"/>
    </location>
</feature>
<feature type="transmembrane region" description="Helical" evidence="15">
    <location>
        <begin position="255"/>
        <end position="273"/>
    </location>
</feature>
<feature type="transmembrane region" description="Helical" evidence="15">
    <location>
        <begin position="97"/>
        <end position="114"/>
    </location>
</feature>
<dbReference type="PANTHER" id="PTHR13589">
    <property type="entry name" value="CREB-REGULATED TRANSCRIPTION COACTIVATOR"/>
    <property type="match status" value="1"/>
</dbReference>
<dbReference type="Pfam" id="PF12885">
    <property type="entry name" value="TORC_M"/>
    <property type="match status" value="1"/>
</dbReference>
<sequence>MDTGAALAWSPGAASQPPPGLGVKLGSLVLLLLLPLACGLAPLWCFRQPPDPRSPVLSLVSCFSGGVFMGTFLLDLLPDYLDSIAAALEGLRITLQFPLPEFILAMGFFLVLVLEQVTLAQRELAEPPEESRALLPNGSIQAVAPGASGGSPVPGVPGALRAGALALALALHAVLEGLALGLREGDAAALRVLLALLLHKGAVAFGLSLELLRSRLRPPAVASCLVLLALMSPLGVGVGTALAAGAGPRQRLCRAVLEGLAAGTFLFVTFLEILPQELGVPQNRIPKVILILAGFALVSAILFVKGPPCAAPAEAPGSCSPGSLHTPLLALPAELQIPERRARRRRRSGGAGKMAAAGAGAGPGPGAGPSAGAGASNPRKFSEKIALQKQRQAEETAAFEEVMMEICSTRLQAQKLRLAHSRGPFYSGSLPNVNQIGTGVPEFQGPSPLDSTRSTRHHGLVERVQRDPRRMMSPLRRYVRQIDSSPYGPTYLSPPPEPSWRRTMPWSNFPMEKGHLFRLPSALNRTNSDSALHTSVMNPAPQDAYLGPSQPGPPPGRRAGFLDGDSDSKVFLFQVPPIEENFDDNKHSLKPWDTKKLSSSSARPRSCEVPGIHIFPSPDQPANVPLMPSALNTGGSLPDLTTLHFPSPLPTPLDPEEAPYPPLSGGSSTSNLATTMTHLGISGTGGVGLGYDPPGLPSPLQSSLSNPSLQSSLSNPNLQASLRSPSLQASLSNPSLQSSHSSSSIPSSLSNQSLPSSLSSSLSNPSLPTSPRSQPLQSSPSNPSLPSGLGGSFGATSPRRRVPLSPLSLPVAGDCRRQHPKQFSPTMSPTLSSITQGVPLDTSKLPTDQRLPPYPYGQPGLLLGSQPPPRAPAPPPRPYNPPYAPGSALGGQPLPQPPSDFGLGSVSGGTWGGDPPGGDTGMRAPLGDNGDGDPSGGGHGDG</sequence>
<evidence type="ECO:0000256" key="14">
    <source>
        <dbReference type="SAM" id="MobiDB-lite"/>
    </source>
</evidence>
<feature type="transmembrane region" description="Helical" evidence="15">
    <location>
        <begin position="285"/>
        <end position="304"/>
    </location>
</feature>
<feature type="compositionally biased region" description="Pro residues" evidence="14">
    <location>
        <begin position="866"/>
        <end position="884"/>
    </location>
</feature>
<dbReference type="InterPro" id="IPR024784">
    <property type="entry name" value="TORC_M"/>
</dbReference>
<dbReference type="GO" id="GO:0016020">
    <property type="term" value="C:membrane"/>
    <property type="evidence" value="ECO:0007669"/>
    <property type="project" value="UniProtKB-SubCell"/>
</dbReference>
<keyword evidence="19" id="KW-1185">Reference proteome</keyword>
<keyword evidence="11" id="KW-0010">Activator</keyword>
<dbReference type="GO" id="GO:0005634">
    <property type="term" value="C:nucleus"/>
    <property type="evidence" value="ECO:0007669"/>
    <property type="project" value="UniProtKB-SubCell"/>
</dbReference>
<accession>A0A8C3QFP1</accession>
<feature type="region of interest" description="Disordered" evidence="14">
    <location>
        <begin position="633"/>
        <end position="672"/>
    </location>
</feature>
<evidence type="ECO:0000256" key="10">
    <source>
        <dbReference type="ARBA" id="ARBA00023136"/>
    </source>
</evidence>
<feature type="region of interest" description="Disordered" evidence="14">
    <location>
        <begin position="532"/>
        <end position="564"/>
    </location>
</feature>
<dbReference type="Proteomes" id="UP000694396">
    <property type="component" value="Unplaced"/>
</dbReference>
<evidence type="ECO:0000256" key="15">
    <source>
        <dbReference type="SAM" id="Phobius"/>
    </source>
</evidence>
<dbReference type="InterPro" id="IPR024786">
    <property type="entry name" value="TORC"/>
</dbReference>
<feature type="compositionally biased region" description="Gly residues" evidence="14">
    <location>
        <begin position="359"/>
        <end position="371"/>
    </location>
</feature>
<protein>
    <submittedName>
        <fullName evidence="18">CREB regulated transcription coactivator 2</fullName>
    </submittedName>
</protein>
<keyword evidence="5" id="KW-0963">Cytoplasm</keyword>
<feature type="region of interest" description="Disordered" evidence="14">
    <location>
        <begin position="690"/>
        <end position="942"/>
    </location>
</feature>
<evidence type="ECO:0000256" key="6">
    <source>
        <dbReference type="ARBA" id="ARBA00022553"/>
    </source>
</evidence>
<dbReference type="AlphaFoldDB" id="A0A8C3QFP1"/>
<dbReference type="Pfam" id="PF02535">
    <property type="entry name" value="Zip"/>
    <property type="match status" value="1"/>
</dbReference>
<evidence type="ECO:0000313" key="18">
    <source>
        <dbReference type="Ensembl" id="ENSCRFP00000002046.1"/>
    </source>
</evidence>
<dbReference type="InterPro" id="IPR024783">
    <property type="entry name" value="TORC_N"/>
</dbReference>
<dbReference type="InterPro" id="IPR003689">
    <property type="entry name" value="ZIP"/>
</dbReference>
<feature type="transmembrane region" description="Helical" evidence="15">
    <location>
        <begin position="25"/>
        <end position="44"/>
    </location>
</feature>
<dbReference type="Pfam" id="PF12884">
    <property type="entry name" value="TORC_N"/>
    <property type="match status" value="1"/>
</dbReference>
<evidence type="ECO:0000256" key="12">
    <source>
        <dbReference type="ARBA" id="ARBA00023163"/>
    </source>
</evidence>